<reference evidence="4 5" key="1">
    <citation type="submission" date="2014-06" db="EMBL/GenBank/DDBJ databases">
        <authorList>
            <person name="Swart Estienne"/>
        </authorList>
    </citation>
    <scope>NUCLEOTIDE SEQUENCE [LARGE SCALE GENOMIC DNA]</scope>
    <source>
        <strain evidence="4 5">130c</strain>
    </source>
</reference>
<dbReference type="Proteomes" id="UP000039865">
    <property type="component" value="Unassembled WGS sequence"/>
</dbReference>
<dbReference type="InterPro" id="IPR050116">
    <property type="entry name" value="DNA_polymerase-Y"/>
</dbReference>
<evidence type="ECO:0000256" key="2">
    <source>
        <dbReference type="SAM" id="MobiDB-lite"/>
    </source>
</evidence>
<dbReference type="SUPFAM" id="SSF100879">
    <property type="entry name" value="Lesion bypass DNA polymerase (Y-family), little finger domain"/>
    <property type="match status" value="1"/>
</dbReference>
<sequence length="724" mass="85141">MPLISHTSNRKLPELVIAKPYIKRNQLSEETELEQKDEEEEEDSQKTQDLDLDGDQLNNSEERDLLASRDDQLNSQSESNNIDMDEKSSQKANKLSQEVRQHMEIQKKEEEKHQQQNSTKKVMSLKESLRELKNDIKNNKERGPENIQQLIYQISKGSEYQKQEEKRNIQFEVKRRITQYRKELNLERTWVHIDMDMFYAAIEIRDDPSLADKPVAVGEMNMIQTTNYVARKWGITSGLPGFIGKRLCQELIFVKPNMAKYKKEYENIKNLLMEFDPQLETPSPDEFLLDITNYLRKNQMEDDIGRIFVGDKIRKLIQEKTQLTASCGVACNKLLAKICSDFNKPNGQTFLQLQQAEIANFMDNLPIKKLQGIGKVTEMIMNGLGIFTCKDIVTKGREIYINFTENVFDFLVKSALGIGKNLHDEQTQIKKSLSVAESFKTITIYEELKNKVIQLAKDLAQKCVTEQLLGRTLTMEYKTKNLINKQKYTSNIQPYRSFTSSIYTDTEEELINISLKLFHQVWPCDGMRMIGLKLINLMHKETGQISEKLMKPFIRGPGWCRNGNGKMDRPFYNHHFNNNVQPVKANPNNQNKNENTTNQNQDGTNNQENQEGKDNNSTGNNNYNNRYNNYNNGGGYYNQFEQRNFRRFIPREKFFKNRKIDQQNKKKQQQGILEFIDSDYNQLYQKNMQQYNQQQQQYQIQQEQPYKYQKIEYSYPNRLPRLYY</sequence>
<dbReference type="OrthoDB" id="1747274at2759"/>
<evidence type="ECO:0000259" key="3">
    <source>
        <dbReference type="PROSITE" id="PS50173"/>
    </source>
</evidence>
<feature type="compositionally biased region" description="Polar residues" evidence="2">
    <location>
        <begin position="73"/>
        <end position="82"/>
    </location>
</feature>
<dbReference type="InterPro" id="IPR043128">
    <property type="entry name" value="Rev_trsase/Diguanyl_cyclase"/>
</dbReference>
<feature type="compositionally biased region" description="Basic and acidic residues" evidence="2">
    <location>
        <begin position="60"/>
        <end position="72"/>
    </location>
</feature>
<dbReference type="Gene3D" id="1.10.150.810">
    <property type="match status" value="1"/>
</dbReference>
<feature type="compositionally biased region" description="Acidic residues" evidence="2">
    <location>
        <begin position="29"/>
        <end position="43"/>
    </location>
</feature>
<feature type="compositionally biased region" description="Low complexity" evidence="2">
    <location>
        <begin position="577"/>
        <end position="631"/>
    </location>
</feature>
<feature type="domain" description="UmuC" evidence="3">
    <location>
        <begin position="190"/>
        <end position="374"/>
    </location>
</feature>
<evidence type="ECO:0000313" key="5">
    <source>
        <dbReference type="Proteomes" id="UP000039865"/>
    </source>
</evidence>
<dbReference type="PANTHER" id="PTHR11076">
    <property type="entry name" value="DNA REPAIR POLYMERASE UMUC / TRANSFERASE FAMILY MEMBER"/>
    <property type="match status" value="1"/>
</dbReference>
<dbReference type="SUPFAM" id="SSF56672">
    <property type="entry name" value="DNA/RNA polymerases"/>
    <property type="match status" value="1"/>
</dbReference>
<dbReference type="InterPro" id="IPR017961">
    <property type="entry name" value="DNA_pol_Y-fam_little_finger"/>
</dbReference>
<dbReference type="EMBL" id="CCKQ01011843">
    <property type="protein sequence ID" value="CDW83427.1"/>
    <property type="molecule type" value="Genomic_DNA"/>
</dbReference>
<organism evidence="4 5">
    <name type="scientific">Stylonychia lemnae</name>
    <name type="common">Ciliate</name>
    <dbReference type="NCBI Taxonomy" id="5949"/>
    <lineage>
        <taxon>Eukaryota</taxon>
        <taxon>Sar</taxon>
        <taxon>Alveolata</taxon>
        <taxon>Ciliophora</taxon>
        <taxon>Intramacronucleata</taxon>
        <taxon>Spirotrichea</taxon>
        <taxon>Stichotrichia</taxon>
        <taxon>Sporadotrichida</taxon>
        <taxon>Oxytrichidae</taxon>
        <taxon>Stylonychinae</taxon>
        <taxon>Stylonychia</taxon>
    </lineage>
</organism>
<protein>
    <recommendedName>
        <fullName evidence="1">DNA polymerase kappa</fullName>
    </recommendedName>
</protein>
<dbReference type="PROSITE" id="PS50173">
    <property type="entry name" value="UMUC"/>
    <property type="match status" value="1"/>
</dbReference>
<gene>
    <name evidence="4" type="primary">Contig2820.g3024</name>
    <name evidence="4" type="ORF">STYLEM_12473</name>
</gene>
<accession>A0A078AQA6</accession>
<dbReference type="InterPro" id="IPR001126">
    <property type="entry name" value="UmuC"/>
</dbReference>
<feature type="region of interest" description="Disordered" evidence="2">
    <location>
        <begin position="570"/>
        <end position="635"/>
    </location>
</feature>
<proteinExistence type="predicted"/>
<dbReference type="InterPro" id="IPR022880">
    <property type="entry name" value="DNApol_IV"/>
</dbReference>
<name>A0A078AQA6_STYLE</name>
<dbReference type="GO" id="GO:0042276">
    <property type="term" value="P:error-prone translesion synthesis"/>
    <property type="evidence" value="ECO:0007669"/>
    <property type="project" value="TreeGrafter"/>
</dbReference>
<dbReference type="Pfam" id="PF11799">
    <property type="entry name" value="IMS_C"/>
    <property type="match status" value="1"/>
</dbReference>
<dbReference type="GO" id="GO:0005634">
    <property type="term" value="C:nucleus"/>
    <property type="evidence" value="ECO:0007669"/>
    <property type="project" value="TreeGrafter"/>
</dbReference>
<feature type="region of interest" description="Disordered" evidence="2">
    <location>
        <begin position="23"/>
        <end position="122"/>
    </location>
</feature>
<dbReference type="InterPro" id="IPR036775">
    <property type="entry name" value="DNA_pol_Y-fam_lit_finger_sf"/>
</dbReference>
<dbReference type="Gene3D" id="3.30.70.270">
    <property type="match status" value="1"/>
</dbReference>
<evidence type="ECO:0000313" key="4">
    <source>
        <dbReference type="EMBL" id="CDW83427.1"/>
    </source>
</evidence>
<dbReference type="AlphaFoldDB" id="A0A078AQA6"/>
<dbReference type="PANTHER" id="PTHR11076:SF33">
    <property type="entry name" value="DNA POLYMERASE KAPPA"/>
    <property type="match status" value="1"/>
</dbReference>
<dbReference type="InterPro" id="IPR043502">
    <property type="entry name" value="DNA/RNA_pol_sf"/>
</dbReference>
<dbReference type="Gene3D" id="3.40.1170.60">
    <property type="match status" value="1"/>
</dbReference>
<feature type="compositionally biased region" description="Basic and acidic residues" evidence="2">
    <location>
        <begin position="97"/>
        <end position="114"/>
    </location>
</feature>
<dbReference type="InParanoid" id="A0A078AQA6"/>
<dbReference type="GO" id="GO:0003887">
    <property type="term" value="F:DNA-directed DNA polymerase activity"/>
    <property type="evidence" value="ECO:0007669"/>
    <property type="project" value="InterPro"/>
</dbReference>
<dbReference type="Pfam" id="PF00817">
    <property type="entry name" value="IMS"/>
    <property type="match status" value="1"/>
</dbReference>
<dbReference type="GO" id="GO:0006281">
    <property type="term" value="P:DNA repair"/>
    <property type="evidence" value="ECO:0007669"/>
    <property type="project" value="InterPro"/>
</dbReference>
<dbReference type="Gene3D" id="3.30.1490.100">
    <property type="entry name" value="DNA polymerase, Y-family, little finger domain"/>
    <property type="match status" value="1"/>
</dbReference>
<keyword evidence="5" id="KW-1185">Reference proteome</keyword>
<evidence type="ECO:0000256" key="1">
    <source>
        <dbReference type="ARBA" id="ARBA00016178"/>
    </source>
</evidence>
<dbReference type="GO" id="GO:0003684">
    <property type="term" value="F:damaged DNA binding"/>
    <property type="evidence" value="ECO:0007669"/>
    <property type="project" value="InterPro"/>
</dbReference>
<dbReference type="CDD" id="cd03586">
    <property type="entry name" value="PolY_Pol_IV_kappa"/>
    <property type="match status" value="1"/>
</dbReference>